<evidence type="ECO:0000313" key="3">
    <source>
        <dbReference type="Proteomes" id="UP001367508"/>
    </source>
</evidence>
<protein>
    <submittedName>
        <fullName evidence="2">Uncharacterized protein</fullName>
    </submittedName>
</protein>
<dbReference type="EMBL" id="JAYMYQ010000001">
    <property type="protein sequence ID" value="KAK7360688.1"/>
    <property type="molecule type" value="Genomic_DNA"/>
</dbReference>
<keyword evidence="3" id="KW-1185">Reference proteome</keyword>
<accession>A0AAN9MYG5</accession>
<name>A0AAN9MYG5_CANGL</name>
<comment type="caution">
    <text evidence="2">The sequence shown here is derived from an EMBL/GenBank/DDBJ whole genome shotgun (WGS) entry which is preliminary data.</text>
</comment>
<evidence type="ECO:0000313" key="2">
    <source>
        <dbReference type="EMBL" id="KAK7360688.1"/>
    </source>
</evidence>
<reference evidence="2 3" key="1">
    <citation type="submission" date="2024-01" db="EMBL/GenBank/DDBJ databases">
        <title>The genomes of 5 underutilized Papilionoideae crops provide insights into root nodulation and disease resistanc.</title>
        <authorList>
            <person name="Jiang F."/>
        </authorList>
    </citation>
    <scope>NUCLEOTIDE SEQUENCE [LARGE SCALE GENOMIC DNA]</scope>
    <source>
        <strain evidence="2">LVBAO_FW01</strain>
        <tissue evidence="2">Leaves</tissue>
    </source>
</reference>
<evidence type="ECO:0000256" key="1">
    <source>
        <dbReference type="SAM" id="MobiDB-lite"/>
    </source>
</evidence>
<feature type="region of interest" description="Disordered" evidence="1">
    <location>
        <begin position="1"/>
        <end position="31"/>
    </location>
</feature>
<proteinExistence type="predicted"/>
<organism evidence="2 3">
    <name type="scientific">Canavalia gladiata</name>
    <name type="common">Sword bean</name>
    <name type="synonym">Dolichos gladiatus</name>
    <dbReference type="NCBI Taxonomy" id="3824"/>
    <lineage>
        <taxon>Eukaryota</taxon>
        <taxon>Viridiplantae</taxon>
        <taxon>Streptophyta</taxon>
        <taxon>Embryophyta</taxon>
        <taxon>Tracheophyta</taxon>
        <taxon>Spermatophyta</taxon>
        <taxon>Magnoliopsida</taxon>
        <taxon>eudicotyledons</taxon>
        <taxon>Gunneridae</taxon>
        <taxon>Pentapetalae</taxon>
        <taxon>rosids</taxon>
        <taxon>fabids</taxon>
        <taxon>Fabales</taxon>
        <taxon>Fabaceae</taxon>
        <taxon>Papilionoideae</taxon>
        <taxon>50 kb inversion clade</taxon>
        <taxon>NPAAA clade</taxon>
        <taxon>indigoferoid/millettioid clade</taxon>
        <taxon>Phaseoleae</taxon>
        <taxon>Canavalia</taxon>
    </lineage>
</organism>
<dbReference type="Proteomes" id="UP001367508">
    <property type="component" value="Unassembled WGS sequence"/>
</dbReference>
<sequence>MHVRGDSLPLHRRGPREEVGIKKPGTQGQHVEQKAWFPWSTKVPRSFRLHAIDGEDPCMHYATSQALRHNYPSQQIPTRRGLFSQGLFKAAKVMEMTPVQPSIMRPSKPKCVAWSSGRYAAKASKGCVRTLCTTLSVSEFSHTLAHAMRASCVARHQQILLRAMHLATICPLPSEPKQHSTSLLRFDRAMHIRIAPFHLLMATLSTLENVLSSCEQVPAAGL</sequence>
<gene>
    <name evidence="2" type="ORF">VNO77_02697</name>
</gene>
<dbReference type="AlphaFoldDB" id="A0AAN9MYG5"/>